<feature type="transmembrane region" description="Helical" evidence="1">
    <location>
        <begin position="50"/>
        <end position="76"/>
    </location>
</feature>
<dbReference type="Proteomes" id="UP001597508">
    <property type="component" value="Unassembled WGS sequence"/>
</dbReference>
<feature type="transmembrane region" description="Helical" evidence="1">
    <location>
        <begin position="128"/>
        <end position="150"/>
    </location>
</feature>
<evidence type="ECO:0000256" key="1">
    <source>
        <dbReference type="SAM" id="Phobius"/>
    </source>
</evidence>
<evidence type="ECO:0000313" key="3">
    <source>
        <dbReference type="Proteomes" id="UP001597508"/>
    </source>
</evidence>
<proteinExistence type="predicted"/>
<sequence length="235" mass="27064">MVKSVQGVSFFEAAKQSLSSLTFSLITPNRIGEYGAKALYYKKEHRKKILFLNFAGNFYQLLVTLVLGCIGILYLPNYYDRLDIYTEWIIVVVLAILVAFVLATFLIKKIKWLQRVKEFWKLQNNRSVLLLAFLRYLVFSHQFYFLLMIFEVDIAYIDAMACITSMYLIASIVPMLSLFDVALKGSVSVFVFSWLGYVQFAPILATVSLMWILNFAIPALLGSYFVLTFKPIKDE</sequence>
<feature type="transmembrane region" description="Helical" evidence="1">
    <location>
        <begin position="88"/>
        <end position="107"/>
    </location>
</feature>
<protein>
    <submittedName>
        <fullName evidence="2">Uncharacterized protein</fullName>
    </submittedName>
</protein>
<feature type="transmembrane region" description="Helical" evidence="1">
    <location>
        <begin position="211"/>
        <end position="229"/>
    </location>
</feature>
<dbReference type="RefSeq" id="WP_379667497.1">
    <property type="nucleotide sequence ID" value="NZ_JBHULH010000012.1"/>
</dbReference>
<keyword evidence="1" id="KW-0812">Transmembrane</keyword>
<feature type="transmembrane region" description="Helical" evidence="1">
    <location>
        <begin position="156"/>
        <end position="179"/>
    </location>
</feature>
<gene>
    <name evidence="2" type="ORF">ACFSRZ_15550</name>
</gene>
<accession>A0ABW5LVH9</accession>
<reference evidence="3" key="1">
    <citation type="journal article" date="2019" name="Int. J. Syst. Evol. Microbiol.">
        <title>The Global Catalogue of Microorganisms (GCM) 10K type strain sequencing project: providing services to taxonomists for standard genome sequencing and annotation.</title>
        <authorList>
            <consortium name="The Broad Institute Genomics Platform"/>
            <consortium name="The Broad Institute Genome Sequencing Center for Infectious Disease"/>
            <person name="Wu L."/>
            <person name="Ma J."/>
        </authorList>
    </citation>
    <scope>NUCLEOTIDE SEQUENCE [LARGE SCALE GENOMIC DNA]</scope>
    <source>
        <strain evidence="3">KCTC 52127</strain>
    </source>
</reference>
<keyword evidence="3" id="KW-1185">Reference proteome</keyword>
<keyword evidence="1" id="KW-0472">Membrane</keyword>
<evidence type="ECO:0000313" key="2">
    <source>
        <dbReference type="EMBL" id="MFD2568790.1"/>
    </source>
</evidence>
<feature type="transmembrane region" description="Helical" evidence="1">
    <location>
        <begin position="186"/>
        <end position="205"/>
    </location>
</feature>
<organism evidence="2 3">
    <name type="scientific">Pseudotenacibaculum haliotis</name>
    <dbReference type="NCBI Taxonomy" id="1862138"/>
    <lineage>
        <taxon>Bacteria</taxon>
        <taxon>Pseudomonadati</taxon>
        <taxon>Bacteroidota</taxon>
        <taxon>Flavobacteriia</taxon>
        <taxon>Flavobacteriales</taxon>
        <taxon>Flavobacteriaceae</taxon>
        <taxon>Pseudotenacibaculum</taxon>
    </lineage>
</organism>
<comment type="caution">
    <text evidence="2">The sequence shown here is derived from an EMBL/GenBank/DDBJ whole genome shotgun (WGS) entry which is preliminary data.</text>
</comment>
<name>A0ABW5LVH9_9FLAO</name>
<keyword evidence="1" id="KW-1133">Transmembrane helix</keyword>
<dbReference type="EMBL" id="JBHULH010000012">
    <property type="protein sequence ID" value="MFD2568790.1"/>
    <property type="molecule type" value="Genomic_DNA"/>
</dbReference>